<dbReference type="EMBL" id="CP003137">
    <property type="protein sequence ID" value="AEV95799.1"/>
    <property type="molecule type" value="Genomic_DNA"/>
</dbReference>
<sequence>MQTIHSQLIFSTKQKDSVNLFWWARLTNIRKSNMHHL</sequence>
<dbReference type="AlphaFoldDB" id="G8PAL0"/>
<dbReference type="KEGG" id="pce:PECL_1581"/>
<accession>G8PAL0</accession>
<keyword evidence="2" id="KW-1185">Reference proteome</keyword>
<evidence type="ECO:0000313" key="2">
    <source>
        <dbReference type="Proteomes" id="UP000005444"/>
    </source>
</evidence>
<organism evidence="1 2">
    <name type="scientific">Pediococcus claussenii (strain ATCC BAA-344 / DSM 14800 / JCM 18046 / KCTC 3811 / LMG 21948 / P06)</name>
    <dbReference type="NCBI Taxonomy" id="701521"/>
    <lineage>
        <taxon>Bacteria</taxon>
        <taxon>Bacillati</taxon>
        <taxon>Bacillota</taxon>
        <taxon>Bacilli</taxon>
        <taxon>Lactobacillales</taxon>
        <taxon>Lactobacillaceae</taxon>
        <taxon>Pediococcus</taxon>
    </lineage>
</organism>
<reference evidence="1 2" key="1">
    <citation type="journal article" date="2012" name="J. Bacteriol.">
        <title>Complete Genome Sequence of the Beer Spoilage Organism Pediococcus claussenii ATCC BAA-344T.</title>
        <authorList>
            <person name="Pittet V."/>
            <person name="Abegunde T."/>
            <person name="Marfleet T."/>
            <person name="Haakensen M."/>
            <person name="Morrow K."/>
            <person name="Jayaprakash T."/>
            <person name="Schroeder K."/>
            <person name="Trost B."/>
            <person name="Byrns S."/>
            <person name="Bergsveinson J."/>
            <person name="Kusalik A."/>
            <person name="Ziola B."/>
        </authorList>
    </citation>
    <scope>NUCLEOTIDE SEQUENCE [LARGE SCALE GENOMIC DNA]</scope>
    <source>
        <strain evidence="1 2">ATCC BAA-344</strain>
    </source>
</reference>
<proteinExistence type="predicted"/>
<gene>
    <name evidence="1" type="ordered locus">PECL_1581</name>
</gene>
<dbReference type="HOGENOM" id="CLU_3346983_0_0_9"/>
<name>G8PAL0_PEDCP</name>
<protein>
    <submittedName>
        <fullName evidence="1">Uncharacterized protein</fullName>
    </submittedName>
</protein>
<dbReference type="Proteomes" id="UP000005444">
    <property type="component" value="Chromosome"/>
</dbReference>
<dbReference type="STRING" id="701521.PECL_1581"/>
<evidence type="ECO:0000313" key="1">
    <source>
        <dbReference type="EMBL" id="AEV95799.1"/>
    </source>
</evidence>